<name>A0AAF0XD09_DAUCS</name>
<sequence>MASWLSLSLFDEQEEDDENEEQDKDVSNQNPSSPSVNDNNISAVIGRQFRGVAAFLAPPPSSPVSPGNSAEIPAESPPASPLLGMKNDFVEIGEGFKSKLSLISSNKAVTEISRFANGLFQFGDDEDERVLREDLGLSQEVVSFVHDISERPQLWTEFPLSLENDFDMSDIQREHTAAIEKMMPNMAALRREICKTVDEDIFWMIYFILLLPRLNDYDAELLSTPEIVEARGKLLHKLQERNMAPPVNSEVSESVETLKNSGGNENSTHANKRPTHGNEETNYAENSKEFKEKDVGTYSSDEVKQSEGEISFSDIESDDNFLSGKYSGTRQSEIPSCSGPSDWVDLKGSFGILGGDKQKTVPSTSGEKGSESEESNEWLTIDDSDLDRPAVG</sequence>
<dbReference type="InterPro" id="IPR035925">
    <property type="entry name" value="BSD_dom_sf"/>
</dbReference>
<protein>
    <recommendedName>
        <fullName evidence="2">BSD domain-containing protein</fullName>
    </recommendedName>
</protein>
<dbReference type="EMBL" id="CP093348">
    <property type="protein sequence ID" value="WOH06026.1"/>
    <property type="molecule type" value="Genomic_DNA"/>
</dbReference>
<dbReference type="PANTHER" id="PTHR31923">
    <property type="entry name" value="BSD DOMAIN-CONTAINING PROTEIN"/>
    <property type="match status" value="1"/>
</dbReference>
<feature type="compositionally biased region" description="Polar residues" evidence="1">
    <location>
        <begin position="326"/>
        <end position="339"/>
    </location>
</feature>
<feature type="compositionally biased region" description="Acidic residues" evidence="1">
    <location>
        <begin position="372"/>
        <end position="385"/>
    </location>
</feature>
<organism evidence="3 4">
    <name type="scientific">Daucus carota subsp. sativus</name>
    <name type="common">Carrot</name>
    <dbReference type="NCBI Taxonomy" id="79200"/>
    <lineage>
        <taxon>Eukaryota</taxon>
        <taxon>Viridiplantae</taxon>
        <taxon>Streptophyta</taxon>
        <taxon>Embryophyta</taxon>
        <taxon>Tracheophyta</taxon>
        <taxon>Spermatophyta</taxon>
        <taxon>Magnoliopsida</taxon>
        <taxon>eudicotyledons</taxon>
        <taxon>Gunneridae</taxon>
        <taxon>Pentapetalae</taxon>
        <taxon>asterids</taxon>
        <taxon>campanulids</taxon>
        <taxon>Apiales</taxon>
        <taxon>Apiaceae</taxon>
        <taxon>Apioideae</taxon>
        <taxon>Scandiceae</taxon>
        <taxon>Daucinae</taxon>
        <taxon>Daucus</taxon>
        <taxon>Daucus sect. Daucus</taxon>
    </lineage>
</organism>
<dbReference type="Pfam" id="PF03909">
    <property type="entry name" value="BSD"/>
    <property type="match status" value="1"/>
</dbReference>
<feature type="region of interest" description="Disordered" evidence="1">
    <location>
        <begin position="1"/>
        <end position="40"/>
    </location>
</feature>
<feature type="compositionally biased region" description="Polar residues" evidence="1">
    <location>
        <begin position="249"/>
        <end position="269"/>
    </location>
</feature>
<reference evidence="3" key="2">
    <citation type="submission" date="2022-03" db="EMBL/GenBank/DDBJ databases">
        <title>Draft title - Genomic analysis of global carrot germplasm unveils the trajectory of domestication and the origin of high carotenoid orange carrot.</title>
        <authorList>
            <person name="Iorizzo M."/>
            <person name="Ellison S."/>
            <person name="Senalik D."/>
            <person name="Macko-Podgorni A."/>
            <person name="Grzebelus D."/>
            <person name="Bostan H."/>
            <person name="Rolling W."/>
            <person name="Curaba J."/>
            <person name="Simon P."/>
        </authorList>
    </citation>
    <scope>NUCLEOTIDE SEQUENCE</scope>
    <source>
        <tissue evidence="3">Leaf</tissue>
    </source>
</reference>
<dbReference type="InterPro" id="IPR005607">
    <property type="entry name" value="BSD_dom"/>
</dbReference>
<reference evidence="3" key="1">
    <citation type="journal article" date="2016" name="Nat. Genet.">
        <title>A high-quality carrot genome assembly provides new insights into carotenoid accumulation and asterid genome evolution.</title>
        <authorList>
            <person name="Iorizzo M."/>
            <person name="Ellison S."/>
            <person name="Senalik D."/>
            <person name="Zeng P."/>
            <person name="Satapoomin P."/>
            <person name="Huang J."/>
            <person name="Bowman M."/>
            <person name="Iovene M."/>
            <person name="Sanseverino W."/>
            <person name="Cavagnaro P."/>
            <person name="Yildiz M."/>
            <person name="Macko-Podgorni A."/>
            <person name="Moranska E."/>
            <person name="Grzebelus E."/>
            <person name="Grzebelus D."/>
            <person name="Ashrafi H."/>
            <person name="Zheng Z."/>
            <person name="Cheng S."/>
            <person name="Spooner D."/>
            <person name="Van Deynze A."/>
            <person name="Simon P."/>
        </authorList>
    </citation>
    <scope>NUCLEOTIDE SEQUENCE</scope>
    <source>
        <tissue evidence="3">Leaf</tissue>
    </source>
</reference>
<feature type="region of interest" description="Disordered" evidence="1">
    <location>
        <begin position="241"/>
        <end position="392"/>
    </location>
</feature>
<dbReference type="PROSITE" id="PS50858">
    <property type="entry name" value="BSD"/>
    <property type="match status" value="1"/>
</dbReference>
<dbReference type="KEGG" id="dcr:108224805"/>
<gene>
    <name evidence="3" type="ORF">DCAR_0625449</name>
</gene>
<dbReference type="SUPFAM" id="SSF140383">
    <property type="entry name" value="BSD domain-like"/>
    <property type="match status" value="1"/>
</dbReference>
<dbReference type="AlphaFoldDB" id="A0AAF0XD09"/>
<feature type="region of interest" description="Disordered" evidence="1">
    <location>
        <begin position="56"/>
        <end position="82"/>
    </location>
</feature>
<dbReference type="Gene3D" id="1.10.3970.10">
    <property type="entry name" value="BSD domain"/>
    <property type="match status" value="1"/>
</dbReference>
<feature type="compositionally biased region" description="Low complexity" evidence="1">
    <location>
        <begin position="64"/>
        <end position="74"/>
    </location>
</feature>
<feature type="compositionally biased region" description="Basic and acidic residues" evidence="1">
    <location>
        <begin position="286"/>
        <end position="307"/>
    </location>
</feature>
<evidence type="ECO:0000313" key="4">
    <source>
        <dbReference type="Proteomes" id="UP000077755"/>
    </source>
</evidence>
<feature type="compositionally biased region" description="Low complexity" evidence="1">
    <location>
        <begin position="27"/>
        <end position="40"/>
    </location>
</feature>
<dbReference type="Proteomes" id="UP000077755">
    <property type="component" value="Chromosome 6"/>
</dbReference>
<keyword evidence="4" id="KW-1185">Reference proteome</keyword>
<evidence type="ECO:0000259" key="2">
    <source>
        <dbReference type="PROSITE" id="PS50858"/>
    </source>
</evidence>
<evidence type="ECO:0000256" key="1">
    <source>
        <dbReference type="SAM" id="MobiDB-lite"/>
    </source>
</evidence>
<evidence type="ECO:0000313" key="3">
    <source>
        <dbReference type="EMBL" id="WOH06026.1"/>
    </source>
</evidence>
<proteinExistence type="predicted"/>
<feature type="domain" description="BSD" evidence="2">
    <location>
        <begin position="163"/>
        <end position="214"/>
    </location>
</feature>
<feature type="compositionally biased region" description="Acidic residues" evidence="1">
    <location>
        <begin position="11"/>
        <end position="23"/>
    </location>
</feature>
<accession>A0AAF0XD09</accession>
<dbReference type="PANTHER" id="PTHR31923:SF9">
    <property type="entry name" value="BSD DOMAIN-CONTAINING PROTEIN"/>
    <property type="match status" value="1"/>
</dbReference>
<dbReference type="SMART" id="SM00751">
    <property type="entry name" value="BSD"/>
    <property type="match status" value="1"/>
</dbReference>